<evidence type="ECO:0000313" key="2">
    <source>
        <dbReference type="EMBL" id="GFH35980.1"/>
    </source>
</evidence>
<name>A0A6A0ASW7_9ACTN</name>
<keyword evidence="3" id="KW-1185">Reference proteome</keyword>
<sequence>MAGTKLLRAAGLTVTALGAALGAGAAPAQAAPADGHGPAAVNALADTVGYIGAPVESVPLNPLAHTGVDPLDNGIGTQIADFPALDTRYVTGSLGSPREIPLVGPLLGGLIPGGAGPVSG</sequence>
<evidence type="ECO:0008006" key="4">
    <source>
        <dbReference type="Google" id="ProtNLM"/>
    </source>
</evidence>
<protein>
    <recommendedName>
        <fullName evidence="4">Secreted protein</fullName>
    </recommendedName>
</protein>
<dbReference type="RefSeq" id="WP_173263915.1">
    <property type="nucleotide sequence ID" value="NZ_BLLG01000005.1"/>
</dbReference>
<reference evidence="2 3" key="1">
    <citation type="submission" date="2020-02" db="EMBL/GenBank/DDBJ databases">
        <title>Whole Genome Shotgun Sequence of Streptomyces sp. strain CWH03.</title>
        <authorList>
            <person name="Dohra H."/>
            <person name="Kodani S."/>
            <person name="Yamamura H."/>
        </authorList>
    </citation>
    <scope>NUCLEOTIDE SEQUENCE [LARGE SCALE GENOMIC DNA]</scope>
    <source>
        <strain evidence="2 3">CWH03</strain>
    </source>
</reference>
<evidence type="ECO:0000313" key="3">
    <source>
        <dbReference type="Proteomes" id="UP000484988"/>
    </source>
</evidence>
<feature type="chain" id="PRO_5039480530" description="Secreted protein" evidence="1">
    <location>
        <begin position="31"/>
        <end position="120"/>
    </location>
</feature>
<organism evidence="2 3">
    <name type="scientific">Streptomyces pacificus</name>
    <dbReference type="NCBI Taxonomy" id="2705029"/>
    <lineage>
        <taxon>Bacteria</taxon>
        <taxon>Bacillati</taxon>
        <taxon>Actinomycetota</taxon>
        <taxon>Actinomycetes</taxon>
        <taxon>Kitasatosporales</taxon>
        <taxon>Streptomycetaceae</taxon>
        <taxon>Streptomyces</taxon>
    </lineage>
</organism>
<feature type="signal peptide" evidence="1">
    <location>
        <begin position="1"/>
        <end position="30"/>
    </location>
</feature>
<dbReference type="Proteomes" id="UP000484988">
    <property type="component" value="Unassembled WGS sequence"/>
</dbReference>
<accession>A0A6A0ASW7</accession>
<dbReference type="EMBL" id="BLLG01000005">
    <property type="protein sequence ID" value="GFH35980.1"/>
    <property type="molecule type" value="Genomic_DNA"/>
</dbReference>
<gene>
    <name evidence="2" type="ORF">SCWH03_22020</name>
</gene>
<evidence type="ECO:0000256" key="1">
    <source>
        <dbReference type="SAM" id="SignalP"/>
    </source>
</evidence>
<dbReference type="AlphaFoldDB" id="A0A6A0ASW7"/>
<keyword evidence="1" id="KW-0732">Signal</keyword>
<proteinExistence type="predicted"/>
<comment type="caution">
    <text evidence="2">The sequence shown here is derived from an EMBL/GenBank/DDBJ whole genome shotgun (WGS) entry which is preliminary data.</text>
</comment>